<feature type="transmembrane region" description="Helical" evidence="9">
    <location>
        <begin position="20"/>
        <end position="37"/>
    </location>
</feature>
<feature type="region of interest" description="Disordered" evidence="8">
    <location>
        <begin position="292"/>
        <end position="326"/>
    </location>
</feature>
<protein>
    <submittedName>
        <fullName evidence="11">Flagellar motor protein MotB</fullName>
    </submittedName>
</protein>
<keyword evidence="4 9" id="KW-0812">Transmembrane</keyword>
<dbReference type="InterPro" id="IPR006665">
    <property type="entry name" value="OmpA-like"/>
</dbReference>
<reference evidence="11" key="1">
    <citation type="submission" date="2013-07" db="EMBL/GenBank/DDBJ databases">
        <authorList>
            <person name="McIlroy S."/>
        </authorList>
    </citation>
    <scope>NUCLEOTIDE SEQUENCE [LARGE SCALE GENOMIC DNA]</scope>
    <source>
        <strain evidence="11">Run_A_D11</strain>
    </source>
</reference>
<accession>W6M412</accession>
<dbReference type="InterPro" id="IPR036737">
    <property type="entry name" value="OmpA-like_sf"/>
</dbReference>
<dbReference type="Proteomes" id="UP000035760">
    <property type="component" value="Unassembled WGS sequence"/>
</dbReference>
<dbReference type="AlphaFoldDB" id="W6M412"/>
<evidence type="ECO:0000259" key="10">
    <source>
        <dbReference type="PROSITE" id="PS51123"/>
    </source>
</evidence>
<name>W6M412_9GAMM</name>
<evidence type="ECO:0000256" key="7">
    <source>
        <dbReference type="PROSITE-ProRule" id="PRU00473"/>
    </source>
</evidence>
<evidence type="ECO:0000313" key="12">
    <source>
        <dbReference type="Proteomes" id="UP000035760"/>
    </source>
</evidence>
<dbReference type="GO" id="GO:0005886">
    <property type="term" value="C:plasma membrane"/>
    <property type="evidence" value="ECO:0007669"/>
    <property type="project" value="UniProtKB-SubCell"/>
</dbReference>
<comment type="similarity">
    <text evidence="2">Belongs to the MotB family.</text>
</comment>
<comment type="caution">
    <text evidence="11">The sequence shown here is derived from an EMBL/GenBank/DDBJ whole genome shotgun (WGS) entry which is preliminary data.</text>
</comment>
<dbReference type="PROSITE" id="PS51123">
    <property type="entry name" value="OMPA_2"/>
    <property type="match status" value="1"/>
</dbReference>
<proteinExistence type="inferred from homology"/>
<keyword evidence="11" id="KW-0969">Cilium</keyword>
<dbReference type="RefSeq" id="WP_048672847.1">
    <property type="nucleotide sequence ID" value="NZ_CBTJ020000040.1"/>
</dbReference>
<keyword evidence="6 7" id="KW-0472">Membrane</keyword>
<dbReference type="Pfam" id="PF00691">
    <property type="entry name" value="OmpA"/>
    <property type="match status" value="1"/>
</dbReference>
<gene>
    <name evidence="11" type="ORF">BN873_330013</name>
</gene>
<dbReference type="SUPFAM" id="SSF103088">
    <property type="entry name" value="OmpA-like"/>
    <property type="match status" value="1"/>
</dbReference>
<evidence type="ECO:0000256" key="4">
    <source>
        <dbReference type="ARBA" id="ARBA00022692"/>
    </source>
</evidence>
<dbReference type="InterPro" id="IPR050330">
    <property type="entry name" value="Bact_OuterMem_StrucFunc"/>
</dbReference>
<evidence type="ECO:0000256" key="3">
    <source>
        <dbReference type="ARBA" id="ARBA00022475"/>
    </source>
</evidence>
<reference evidence="11" key="2">
    <citation type="submission" date="2014-03" db="EMBL/GenBank/DDBJ databases">
        <title>Candidatus Competibacter-lineage genomes retrieved from metagenomes reveal functional metabolic diversity.</title>
        <authorList>
            <person name="McIlroy S.J."/>
            <person name="Albertsen M."/>
            <person name="Andresen E.K."/>
            <person name="Saunders A.M."/>
            <person name="Kristiansen R."/>
            <person name="Stokholm-Bjerregaard M."/>
            <person name="Nielsen K.L."/>
            <person name="Nielsen P.H."/>
        </authorList>
    </citation>
    <scope>NUCLEOTIDE SEQUENCE</scope>
    <source>
        <strain evidence="11">Run_A_D11</strain>
    </source>
</reference>
<organism evidence="11 12">
    <name type="scientific">Candidatus Competibacter denitrificans Run_A_D11</name>
    <dbReference type="NCBI Taxonomy" id="1400863"/>
    <lineage>
        <taxon>Bacteria</taxon>
        <taxon>Pseudomonadati</taxon>
        <taxon>Pseudomonadota</taxon>
        <taxon>Gammaproteobacteria</taxon>
        <taxon>Candidatus Competibacteraceae</taxon>
        <taxon>Candidatus Competibacter</taxon>
    </lineage>
</organism>
<keyword evidence="11" id="KW-0282">Flagellum</keyword>
<evidence type="ECO:0000256" key="9">
    <source>
        <dbReference type="SAM" id="Phobius"/>
    </source>
</evidence>
<dbReference type="STRING" id="1400863.BN873_330013"/>
<keyword evidence="12" id="KW-1185">Reference proteome</keyword>
<dbReference type="Gene3D" id="3.30.1330.60">
    <property type="entry name" value="OmpA-like domain"/>
    <property type="match status" value="1"/>
</dbReference>
<evidence type="ECO:0000256" key="8">
    <source>
        <dbReference type="SAM" id="MobiDB-lite"/>
    </source>
</evidence>
<evidence type="ECO:0000313" key="11">
    <source>
        <dbReference type="EMBL" id="CDI02536.1"/>
    </source>
</evidence>
<keyword evidence="5 9" id="KW-1133">Transmembrane helix</keyword>
<comment type="subcellular location">
    <subcellularLocation>
        <location evidence="1">Cell membrane</location>
        <topology evidence="1">Single-pass membrane protein</topology>
    </subcellularLocation>
</comment>
<keyword evidence="11" id="KW-0966">Cell projection</keyword>
<dbReference type="OrthoDB" id="9815217at2"/>
<sequence length="326" mass="35160">MSRKKHAEAHENHERWLVSYADFITLLFAFFVVMYAVSSVNEGKFRVLADSMMVAFRSSNPSSLKPIQLGGMVGTASRQAVGQASTAPSVAPDLRPLPASIIQRAPRVMLSMTRGPALTGGPTPVLAGDKAAKSGRQANADPNLAKVAAKLQDYLSDLIRSDVVNLRSSAFWLEVEIKNSILFASGSATVNPEAVPALAAIADILREIPNRIQVEGFTDDRPISTPVYPSNWELSAARAASVVHVLMNSGVRPERMSAIGYGEYQPIADNRSEQGRLQNRRVVLVIMGNVDNRYPTSEPEKTSDPPLAPPSTTIAESSVVPGKSRK</sequence>
<dbReference type="PANTHER" id="PTHR30329:SF20">
    <property type="entry name" value="EXPORTED PROTEIN"/>
    <property type="match status" value="1"/>
</dbReference>
<dbReference type="NCBIfam" id="NF006541">
    <property type="entry name" value="PRK09038.1"/>
    <property type="match status" value="1"/>
</dbReference>
<feature type="domain" description="OmpA-like" evidence="10">
    <location>
        <begin position="170"/>
        <end position="290"/>
    </location>
</feature>
<evidence type="ECO:0000256" key="1">
    <source>
        <dbReference type="ARBA" id="ARBA00004162"/>
    </source>
</evidence>
<dbReference type="EMBL" id="CBTJ020000040">
    <property type="protein sequence ID" value="CDI02536.1"/>
    <property type="molecule type" value="Genomic_DNA"/>
</dbReference>
<evidence type="ECO:0000256" key="2">
    <source>
        <dbReference type="ARBA" id="ARBA00008914"/>
    </source>
</evidence>
<evidence type="ECO:0000256" key="6">
    <source>
        <dbReference type="ARBA" id="ARBA00023136"/>
    </source>
</evidence>
<dbReference type="CDD" id="cd07185">
    <property type="entry name" value="OmpA_C-like"/>
    <property type="match status" value="1"/>
</dbReference>
<dbReference type="InterPro" id="IPR025713">
    <property type="entry name" value="MotB-like_N_dom"/>
</dbReference>
<dbReference type="Pfam" id="PF13677">
    <property type="entry name" value="MotB_plug"/>
    <property type="match status" value="1"/>
</dbReference>
<evidence type="ECO:0000256" key="5">
    <source>
        <dbReference type="ARBA" id="ARBA00022989"/>
    </source>
</evidence>
<dbReference type="PANTHER" id="PTHR30329">
    <property type="entry name" value="STATOR ELEMENT OF FLAGELLAR MOTOR COMPLEX"/>
    <property type="match status" value="1"/>
</dbReference>
<keyword evidence="3" id="KW-1003">Cell membrane</keyword>